<dbReference type="EMBL" id="JAWIZZ010000053">
    <property type="protein sequence ID" value="KAK5778309.1"/>
    <property type="molecule type" value="Genomic_DNA"/>
</dbReference>
<evidence type="ECO:0000313" key="5">
    <source>
        <dbReference type="Proteomes" id="UP001306508"/>
    </source>
</evidence>
<feature type="transmembrane region" description="Helical" evidence="2">
    <location>
        <begin position="51"/>
        <end position="71"/>
    </location>
</feature>
<proteinExistence type="predicted"/>
<dbReference type="Proteomes" id="UP001306508">
    <property type="component" value="Unassembled WGS sequence"/>
</dbReference>
<dbReference type="Pfam" id="PF10058">
    <property type="entry name" value="Zn_ribbon_10"/>
    <property type="match status" value="1"/>
</dbReference>
<protein>
    <recommendedName>
        <fullName evidence="3">Lunapark zinc ribbon domain-containing protein</fullName>
    </recommendedName>
</protein>
<keyword evidence="5" id="KW-1185">Reference proteome</keyword>
<dbReference type="AlphaFoldDB" id="A0AAN7VZQ7"/>
<reference evidence="5" key="1">
    <citation type="submission" date="2023-07" db="EMBL/GenBank/DDBJ databases">
        <title>A draft genome of Kazachstania heterogenica Y-27499.</title>
        <authorList>
            <person name="Donic C."/>
            <person name="Kralova J.S."/>
            <person name="Fidel L."/>
            <person name="Ben-Dor S."/>
            <person name="Jung S."/>
        </authorList>
    </citation>
    <scope>NUCLEOTIDE SEQUENCE [LARGE SCALE GENOMIC DNA]</scope>
    <source>
        <strain evidence="5">Y27499</strain>
    </source>
</reference>
<feature type="transmembrane region" description="Helical" evidence="2">
    <location>
        <begin position="91"/>
        <end position="112"/>
    </location>
</feature>
<organism evidence="4 5">
    <name type="scientific">Arxiozyma heterogenica</name>
    <dbReference type="NCBI Taxonomy" id="278026"/>
    <lineage>
        <taxon>Eukaryota</taxon>
        <taxon>Fungi</taxon>
        <taxon>Dikarya</taxon>
        <taxon>Ascomycota</taxon>
        <taxon>Saccharomycotina</taxon>
        <taxon>Saccharomycetes</taxon>
        <taxon>Saccharomycetales</taxon>
        <taxon>Saccharomycetaceae</taxon>
        <taxon>Arxiozyma</taxon>
    </lineage>
</organism>
<evidence type="ECO:0000259" key="3">
    <source>
        <dbReference type="Pfam" id="PF10058"/>
    </source>
</evidence>
<keyword evidence="2" id="KW-0472">Membrane</keyword>
<evidence type="ECO:0000256" key="1">
    <source>
        <dbReference type="SAM" id="Coils"/>
    </source>
</evidence>
<name>A0AAN7VZQ7_9SACH</name>
<gene>
    <name evidence="4" type="ORF">RI543_003968</name>
</gene>
<evidence type="ECO:0000256" key="2">
    <source>
        <dbReference type="SAM" id="Phobius"/>
    </source>
</evidence>
<comment type="caution">
    <text evidence="4">The sequence shown here is derived from an EMBL/GenBank/DDBJ whole genome shotgun (WGS) entry which is preliminary data.</text>
</comment>
<evidence type="ECO:0000313" key="4">
    <source>
        <dbReference type="EMBL" id="KAK5778309.1"/>
    </source>
</evidence>
<sequence>MSWLWPLSLIWSSNRRKKGKDNIILSYTEDLNKLSIEINSIEKKLNEKSPYIRYFHFYVLPLLLSIIYYYVHRYNCRLTQFSRKNLNLDLSGWIIYFVLTLVTYTIIIYILLKLTSWERKYRTNKLSKLRSQYDNTLNQFKEDTKFNESISMLQRFNGGMDQIELVNEELKGKYEELNKLRLEIDKLKNKGGDYYDNSNSNNKVWLDKIVGLMSGGNDILIKVLCPKCKKFNGLYRYVNEPIGYKCVDCDMEVHEIEKGNEETSEKKEEVKDK</sequence>
<keyword evidence="2" id="KW-0812">Transmembrane</keyword>
<feature type="domain" description="Lunapark zinc ribbon" evidence="3">
    <location>
        <begin position="205"/>
        <end position="250"/>
    </location>
</feature>
<keyword evidence="2" id="KW-1133">Transmembrane helix</keyword>
<dbReference type="InterPro" id="IPR019273">
    <property type="entry name" value="Lunapark_Znf"/>
</dbReference>
<keyword evidence="1" id="KW-0175">Coiled coil</keyword>
<accession>A0AAN7VZQ7</accession>
<feature type="coiled-coil region" evidence="1">
    <location>
        <begin position="160"/>
        <end position="190"/>
    </location>
</feature>